<feature type="signal peptide" evidence="1">
    <location>
        <begin position="1"/>
        <end position="22"/>
    </location>
</feature>
<protein>
    <submittedName>
        <fullName evidence="2">Uncharacterized protein</fullName>
    </submittedName>
</protein>
<evidence type="ECO:0000256" key="1">
    <source>
        <dbReference type="SAM" id="SignalP"/>
    </source>
</evidence>
<evidence type="ECO:0000313" key="2">
    <source>
        <dbReference type="EMBL" id="QYJ67669.1"/>
    </source>
</evidence>
<evidence type="ECO:0000313" key="3">
    <source>
        <dbReference type="Proteomes" id="UP000825381"/>
    </source>
</evidence>
<dbReference type="PROSITE" id="PS51257">
    <property type="entry name" value="PROKAR_LIPOPROTEIN"/>
    <property type="match status" value="1"/>
</dbReference>
<dbReference type="Proteomes" id="UP000825381">
    <property type="component" value="Chromosome"/>
</dbReference>
<gene>
    <name evidence="2" type="ORF">K1I41_08935</name>
</gene>
<keyword evidence="1" id="KW-0732">Signal</keyword>
<proteinExistence type="predicted"/>
<feature type="chain" id="PRO_5046366559" evidence="1">
    <location>
        <begin position="23"/>
        <end position="175"/>
    </location>
</feature>
<organism evidence="2 3">
    <name type="scientific">Flavobacterium litorale</name>
    <dbReference type="NCBI Taxonomy" id="2856519"/>
    <lineage>
        <taxon>Bacteria</taxon>
        <taxon>Pseudomonadati</taxon>
        <taxon>Bacteroidota</taxon>
        <taxon>Flavobacteriia</taxon>
        <taxon>Flavobacteriales</taxon>
        <taxon>Flavobacteriaceae</taxon>
        <taxon>Flavobacterium</taxon>
    </lineage>
</organism>
<dbReference type="RefSeq" id="WP_220640014.1">
    <property type="nucleotide sequence ID" value="NZ_CP080429.1"/>
</dbReference>
<sequence>MKKLFLMLTLTVFSLISLTSCEQDSVTVQDESANEMMLKSEPEPDVTFYLFFTTWDGRWGREIHDCDRGWGFCEAESCFFCCVNSNEEIVDCDTGEVVADGYIPVIINPVTGNGYLNVELNPSKQEEADAINNKTVFHIDNDINASNLLILHKGQYQFDTSIGSHGGYKILASKI</sequence>
<accession>A0ABX8V4A5</accession>
<reference evidence="2 3" key="1">
    <citation type="submission" date="2021-07" db="EMBL/GenBank/DDBJ databases">
        <title>Flavobacterium WSW3-B6 sp.nov, isolated from seaweed.</title>
        <authorList>
            <person name="Muhammad N."/>
            <person name="Ho H."/>
            <person name="Lee Y.-J."/>
            <person name="Nguyen T."/>
            <person name="Ho J."/>
            <person name="Kim S.-G."/>
        </authorList>
    </citation>
    <scope>NUCLEOTIDE SEQUENCE [LARGE SCALE GENOMIC DNA]</scope>
    <source>
        <strain evidence="2 3">WSW3-B6</strain>
    </source>
</reference>
<dbReference type="EMBL" id="CP080429">
    <property type="protein sequence ID" value="QYJ67669.1"/>
    <property type="molecule type" value="Genomic_DNA"/>
</dbReference>
<name>A0ABX8V4A5_9FLAO</name>
<keyword evidence="3" id="KW-1185">Reference proteome</keyword>